<reference evidence="2 3" key="1">
    <citation type="submission" date="2012-05" db="EMBL/GenBank/DDBJ databases">
        <title>Recombination and specialization in a pathogen metapopulation.</title>
        <authorList>
            <person name="Gardiner A."/>
            <person name="Kemen E."/>
            <person name="Schultz-Larsen T."/>
            <person name="MacLean D."/>
            <person name="Van Oosterhout C."/>
            <person name="Jones J.D.G."/>
        </authorList>
    </citation>
    <scope>NUCLEOTIDE SEQUENCE [LARGE SCALE GENOMIC DNA]</scope>
    <source>
        <strain evidence="2 3">Ac Nc2</strain>
    </source>
</reference>
<keyword evidence="3" id="KW-1185">Reference proteome</keyword>
<feature type="compositionally biased region" description="Polar residues" evidence="1">
    <location>
        <begin position="1"/>
        <end position="14"/>
    </location>
</feature>
<feature type="region of interest" description="Disordered" evidence="1">
    <location>
        <begin position="1"/>
        <end position="30"/>
    </location>
</feature>
<protein>
    <submittedName>
        <fullName evidence="2">Uncharacterized protein</fullName>
    </submittedName>
</protein>
<evidence type="ECO:0000313" key="3">
    <source>
        <dbReference type="Proteomes" id="UP000053237"/>
    </source>
</evidence>
<name>A0A024FXC6_9STRA</name>
<proteinExistence type="predicted"/>
<dbReference type="AlphaFoldDB" id="A0A024FXC6"/>
<dbReference type="Proteomes" id="UP000053237">
    <property type="component" value="Unassembled WGS sequence"/>
</dbReference>
<dbReference type="InParanoid" id="A0A024FXC6"/>
<dbReference type="EMBL" id="CAIX01001513">
    <property type="protein sequence ID" value="CCI11676.1"/>
    <property type="molecule type" value="Genomic_DNA"/>
</dbReference>
<comment type="caution">
    <text evidence="2">The sequence shown here is derived from an EMBL/GenBank/DDBJ whole genome shotgun (WGS) entry which is preliminary data.</text>
</comment>
<organism evidence="2 3">
    <name type="scientific">Albugo candida</name>
    <dbReference type="NCBI Taxonomy" id="65357"/>
    <lineage>
        <taxon>Eukaryota</taxon>
        <taxon>Sar</taxon>
        <taxon>Stramenopiles</taxon>
        <taxon>Oomycota</taxon>
        <taxon>Peronosporomycetes</taxon>
        <taxon>Albuginales</taxon>
        <taxon>Albuginaceae</taxon>
        <taxon>Albugo</taxon>
    </lineage>
</organism>
<dbReference type="OrthoDB" id="78412at2759"/>
<sequence length="223" mass="24016">MVSIDISSLPTVTSPDADHPYPNNLSVTSPDVGNLSLRNSSVIDPLPVKDAPTSSPIPSNPLPADVVIGQSEADMEIETPLSPNPIPANQPVAIEVDDALPSAPRSPVEQGKKTGNRPSLADILKGHEEIRKDKAAQKATWKVEMPKLLASDLRTIEKLFEEGRPSWEVLSAHLTVAKPFVLPSAKFSVVLETGQALVRTPPAHILQSFVRDQLKVSILLELD</sequence>
<evidence type="ECO:0000313" key="2">
    <source>
        <dbReference type="EMBL" id="CCI11676.1"/>
    </source>
</evidence>
<evidence type="ECO:0000256" key="1">
    <source>
        <dbReference type="SAM" id="MobiDB-lite"/>
    </source>
</evidence>
<gene>
    <name evidence="2" type="ORF">BN9_132940</name>
</gene>
<dbReference type="STRING" id="65357.A0A024FXC6"/>
<accession>A0A024FXC6</accession>